<organism evidence="6 7">
    <name type="scientific">Lujinxingia litoralis</name>
    <dbReference type="NCBI Taxonomy" id="2211119"/>
    <lineage>
        <taxon>Bacteria</taxon>
        <taxon>Deltaproteobacteria</taxon>
        <taxon>Bradymonadales</taxon>
        <taxon>Lujinxingiaceae</taxon>
        <taxon>Lujinxingia</taxon>
    </lineage>
</organism>
<comment type="subunit">
    <text evidence="3">The glycine cleavage system is composed of four proteins: P, T, L and H.</text>
</comment>
<evidence type="ECO:0000256" key="2">
    <source>
        <dbReference type="ARBA" id="ARBA00022823"/>
    </source>
</evidence>
<protein>
    <recommendedName>
        <fullName evidence="3">Glycine cleavage system H protein</fullName>
    </recommendedName>
</protein>
<sequence>MELPKDYRYSKDHEWVCDQGDGSALVGITHYAQDALGDIVFVELPALGAELQAEDDFGVVESVKTVSDLYAPLSGEVIAVNEDLEDAPELVNESPYEKGWIVRVKISDPSELESLMDAAGYQAFLNDGES</sequence>
<dbReference type="RefSeq" id="WP_111728832.1">
    <property type="nucleotide sequence ID" value="NZ_QHKO01000002.1"/>
</dbReference>
<evidence type="ECO:0000313" key="6">
    <source>
        <dbReference type="EMBL" id="RAL23574.1"/>
    </source>
</evidence>
<dbReference type="GO" id="GO:0005829">
    <property type="term" value="C:cytosol"/>
    <property type="evidence" value="ECO:0007669"/>
    <property type="project" value="TreeGrafter"/>
</dbReference>
<dbReference type="NCBIfam" id="NF002270">
    <property type="entry name" value="PRK01202.1"/>
    <property type="match status" value="1"/>
</dbReference>
<dbReference type="OrthoDB" id="9796712at2"/>
<comment type="function">
    <text evidence="3">The glycine cleavage system catalyzes the degradation of glycine. The H protein shuttles the methylamine group of glycine from the P protein to the T protein.</text>
</comment>
<dbReference type="InterPro" id="IPR002930">
    <property type="entry name" value="GCV_H"/>
</dbReference>
<gene>
    <name evidence="3 6" type="primary">gcvH</name>
    <name evidence="6" type="ORF">DL240_05290</name>
</gene>
<dbReference type="AlphaFoldDB" id="A0A328C9A9"/>
<feature type="domain" description="Lipoyl-binding" evidence="5">
    <location>
        <begin position="23"/>
        <end position="105"/>
    </location>
</feature>
<feature type="modified residue" description="N6-lipoyllysine" evidence="3 4">
    <location>
        <position position="64"/>
    </location>
</feature>
<proteinExistence type="inferred from homology"/>
<keyword evidence="2 3" id="KW-0450">Lipoyl</keyword>
<dbReference type="NCBIfam" id="TIGR00527">
    <property type="entry name" value="gcvH"/>
    <property type="match status" value="1"/>
</dbReference>
<dbReference type="PANTHER" id="PTHR11715">
    <property type="entry name" value="GLYCINE CLEAVAGE SYSTEM H PROTEIN"/>
    <property type="match status" value="1"/>
</dbReference>
<dbReference type="InterPro" id="IPR017453">
    <property type="entry name" value="GCV_H_sub"/>
</dbReference>
<dbReference type="PANTHER" id="PTHR11715:SF3">
    <property type="entry name" value="GLYCINE CLEAVAGE SYSTEM H PROTEIN-RELATED"/>
    <property type="match status" value="1"/>
</dbReference>
<comment type="similarity">
    <text evidence="1 3">Belongs to the GcvH family.</text>
</comment>
<dbReference type="GO" id="GO:0005960">
    <property type="term" value="C:glycine cleavage complex"/>
    <property type="evidence" value="ECO:0007669"/>
    <property type="project" value="InterPro"/>
</dbReference>
<reference evidence="6 7" key="1">
    <citation type="submission" date="2018-05" db="EMBL/GenBank/DDBJ databases">
        <title>Lujinxingia marina gen. nov. sp. nov., a new facultative anaerobic member of the class Deltaproteobacteria, and proposal of Lujinxingaceae fam. nov.</title>
        <authorList>
            <person name="Li C.-M."/>
        </authorList>
    </citation>
    <scope>NUCLEOTIDE SEQUENCE [LARGE SCALE GENOMIC DNA]</scope>
    <source>
        <strain evidence="6 7">B210</strain>
    </source>
</reference>
<dbReference type="InterPro" id="IPR011053">
    <property type="entry name" value="Single_hybrid_motif"/>
</dbReference>
<dbReference type="InterPro" id="IPR000089">
    <property type="entry name" value="Biotin_lipoyl"/>
</dbReference>
<dbReference type="PROSITE" id="PS00189">
    <property type="entry name" value="LIPOYL"/>
    <property type="match status" value="1"/>
</dbReference>
<evidence type="ECO:0000256" key="3">
    <source>
        <dbReference type="HAMAP-Rule" id="MF_00272"/>
    </source>
</evidence>
<dbReference type="InterPro" id="IPR003016">
    <property type="entry name" value="2-oxoA_DH_lipoyl-BS"/>
</dbReference>
<keyword evidence="7" id="KW-1185">Reference proteome</keyword>
<dbReference type="EMBL" id="QHKO01000002">
    <property type="protein sequence ID" value="RAL23574.1"/>
    <property type="molecule type" value="Genomic_DNA"/>
</dbReference>
<comment type="caution">
    <text evidence="6">The sequence shown here is derived from an EMBL/GenBank/DDBJ whole genome shotgun (WGS) entry which is preliminary data.</text>
</comment>
<dbReference type="Pfam" id="PF01597">
    <property type="entry name" value="GCV_H"/>
    <property type="match status" value="1"/>
</dbReference>
<dbReference type="Gene3D" id="2.40.50.100">
    <property type="match status" value="1"/>
</dbReference>
<evidence type="ECO:0000256" key="4">
    <source>
        <dbReference type="PIRSR" id="PIRSR617453-50"/>
    </source>
</evidence>
<comment type="cofactor">
    <cofactor evidence="3">
        <name>(R)-lipoate</name>
        <dbReference type="ChEBI" id="CHEBI:83088"/>
    </cofactor>
    <text evidence="3">Binds 1 lipoyl cofactor covalently.</text>
</comment>
<evidence type="ECO:0000259" key="5">
    <source>
        <dbReference type="PROSITE" id="PS50968"/>
    </source>
</evidence>
<dbReference type="GO" id="GO:0009249">
    <property type="term" value="P:protein lipoylation"/>
    <property type="evidence" value="ECO:0007669"/>
    <property type="project" value="TreeGrafter"/>
</dbReference>
<dbReference type="Proteomes" id="UP000249169">
    <property type="component" value="Unassembled WGS sequence"/>
</dbReference>
<dbReference type="PROSITE" id="PS50968">
    <property type="entry name" value="BIOTINYL_LIPOYL"/>
    <property type="match status" value="1"/>
</dbReference>
<evidence type="ECO:0000313" key="7">
    <source>
        <dbReference type="Proteomes" id="UP000249169"/>
    </source>
</evidence>
<dbReference type="InterPro" id="IPR033753">
    <property type="entry name" value="GCV_H/Fam206"/>
</dbReference>
<name>A0A328C9A9_9DELT</name>
<evidence type="ECO:0000256" key="1">
    <source>
        <dbReference type="ARBA" id="ARBA00009249"/>
    </source>
</evidence>
<dbReference type="CDD" id="cd06848">
    <property type="entry name" value="GCS_H"/>
    <property type="match status" value="1"/>
</dbReference>
<dbReference type="GO" id="GO:0019464">
    <property type="term" value="P:glycine decarboxylation via glycine cleavage system"/>
    <property type="evidence" value="ECO:0007669"/>
    <property type="project" value="UniProtKB-UniRule"/>
</dbReference>
<dbReference type="HAMAP" id="MF_00272">
    <property type="entry name" value="GcvH"/>
    <property type="match status" value="1"/>
</dbReference>
<dbReference type="SUPFAM" id="SSF51230">
    <property type="entry name" value="Single hybrid motif"/>
    <property type="match status" value="1"/>
</dbReference>
<accession>A0A328C9A9</accession>